<dbReference type="AlphaFoldDB" id="A0A941F6N3"/>
<organism evidence="3 4">
    <name type="scientific">Carboxylicivirga sediminis</name>
    <dbReference type="NCBI Taxonomy" id="2006564"/>
    <lineage>
        <taxon>Bacteria</taxon>
        <taxon>Pseudomonadati</taxon>
        <taxon>Bacteroidota</taxon>
        <taxon>Bacteroidia</taxon>
        <taxon>Marinilabiliales</taxon>
        <taxon>Marinilabiliaceae</taxon>
        <taxon>Carboxylicivirga</taxon>
    </lineage>
</organism>
<dbReference type="InterPro" id="IPR042099">
    <property type="entry name" value="ANL_N_sf"/>
</dbReference>
<sequence>MKEKSKVDLLVGAAPYELDSNKKSKLFLSALIEELCYHYNNNNEYKQFCTRKQFDPNNFDGKLEDIPPVAVSVFKEMGQMLRSVPENEVKISLQSSATSGRPSTVVVDKITSKRQSKVMVKVMKEFIGADRKPFIVVDVSPKPENINFLGARYAAISGYLNFASKVEYGLELSKSNLAQFRLESVDEFVKEQSQDEPIIVFGFTYILFSHVVKELNLKGIKLSLPKGSKVIHIGGWKKLESEKISKEKFNEQVASVFGIRDADVIDIYGFTEQMGLNYPDCECGYKHVPAYSEVIVRDPATREVLPDGEEGVLQFVSPIQHSYPGNVILTDDIGVVNNEPCPYKRKGTRFKVLGRLKKAEVRGCGDILSSKLKFSDVDIYTSHSGSDKLQVIYWKNTPIASDFSDEKKLQAVIDQLKERKKWLNDQPIDALIGLIGKVSKKWMRAEGELVNLKDKGLSFLASWSQPEHLNRIATLGLRGNRRYIESFLSFGQSRKQFLKANARGLVAHWLAGNVQILGMFALIQCILTKNVNLLKVSSNDDGVFTKLLQAFEDTEFTTPGGYTIKGNDLLKTIAIVYFSSGNKLIGELMSKEAEVRIAWGGRSAVQAVAQYPAKFDTEDIIFGPKLSFSAISKEMLETERKAKKLARKVSVDVSIFDQTGCASPHNLFIESGGNISPKQFCEYLATSLEKTSIQIPKGETSIEQISEIHSIRGVYDFKGEVFASKDSTWTVLYSDELELNKPVYSRVISVNPVLSIMDCLKYVDEDTQTIGLAANGDKALEFATKAVESGVMRCPEIGRMLNFESPWDGIFIMDRLVRWATFGGPLV</sequence>
<feature type="domain" description="Acyl-protein synthetase LuxE" evidence="2">
    <location>
        <begin position="8"/>
        <end position="372"/>
    </location>
</feature>
<dbReference type="Pfam" id="PF04443">
    <property type="entry name" value="LuxE"/>
    <property type="match status" value="1"/>
</dbReference>
<dbReference type="GO" id="GO:0003995">
    <property type="term" value="F:acyl-CoA dehydrogenase activity"/>
    <property type="evidence" value="ECO:0007669"/>
    <property type="project" value="InterPro"/>
</dbReference>
<protein>
    <recommendedName>
        <fullName evidence="2">Acyl-protein synthetase LuxE domain-containing protein</fullName>
    </recommendedName>
</protein>
<dbReference type="GO" id="GO:0008218">
    <property type="term" value="P:bioluminescence"/>
    <property type="evidence" value="ECO:0007669"/>
    <property type="project" value="InterPro"/>
</dbReference>
<dbReference type="Pfam" id="PF05893">
    <property type="entry name" value="LuxC"/>
    <property type="match status" value="1"/>
</dbReference>
<dbReference type="InterPro" id="IPR007534">
    <property type="entry name" value="LuxE"/>
</dbReference>
<accession>A0A941F6N3</accession>
<name>A0A941F6N3_9BACT</name>
<evidence type="ECO:0000259" key="2">
    <source>
        <dbReference type="Pfam" id="PF04443"/>
    </source>
</evidence>
<evidence type="ECO:0000313" key="3">
    <source>
        <dbReference type="EMBL" id="MBR8537392.1"/>
    </source>
</evidence>
<evidence type="ECO:0000313" key="4">
    <source>
        <dbReference type="Proteomes" id="UP000679220"/>
    </source>
</evidence>
<dbReference type="Gene3D" id="3.40.50.12780">
    <property type="entry name" value="N-terminal domain of ligase-like"/>
    <property type="match status" value="1"/>
</dbReference>
<dbReference type="GO" id="GO:0047474">
    <property type="term" value="F:long-chain fatty acid--protein ligase activity"/>
    <property type="evidence" value="ECO:0007669"/>
    <property type="project" value="InterPro"/>
</dbReference>
<keyword evidence="1" id="KW-0521">NADP</keyword>
<reference evidence="3" key="2">
    <citation type="submission" date="2021-04" db="EMBL/GenBank/DDBJ databases">
        <authorList>
            <person name="Zhang T."/>
            <person name="Zhang Y."/>
            <person name="Lu D."/>
            <person name="Zuo D."/>
            <person name="Du Z."/>
        </authorList>
    </citation>
    <scope>NUCLEOTIDE SEQUENCE</scope>
    <source>
        <strain evidence="3">JR1</strain>
    </source>
</reference>
<dbReference type="InterPro" id="IPR008670">
    <property type="entry name" value="CoA_reduct_LuxC"/>
</dbReference>
<keyword evidence="4" id="KW-1185">Reference proteome</keyword>
<dbReference type="EMBL" id="JAGTAR010000031">
    <property type="protein sequence ID" value="MBR8537392.1"/>
    <property type="molecule type" value="Genomic_DNA"/>
</dbReference>
<reference evidence="3" key="1">
    <citation type="journal article" date="2018" name="Int. J. Syst. Evol. Microbiol.">
        <title>Carboxylicivirga sediminis sp. nov., isolated from coastal sediment.</title>
        <authorList>
            <person name="Wang F.Q."/>
            <person name="Ren L.H."/>
            <person name="Zou R.J."/>
            <person name="Sun Y.Z."/>
            <person name="Liu X.J."/>
            <person name="Jiang F."/>
            <person name="Liu L.J."/>
        </authorList>
    </citation>
    <scope>NUCLEOTIDE SEQUENCE</scope>
    <source>
        <strain evidence="3">JR1</strain>
    </source>
</reference>
<gene>
    <name evidence="3" type="ORF">KDU71_17625</name>
</gene>
<evidence type="ECO:0000256" key="1">
    <source>
        <dbReference type="ARBA" id="ARBA00022857"/>
    </source>
</evidence>
<dbReference type="RefSeq" id="WP_212192416.1">
    <property type="nucleotide sequence ID" value="NZ_JAGTAR010000031.1"/>
</dbReference>
<comment type="caution">
    <text evidence="3">The sequence shown here is derived from an EMBL/GenBank/DDBJ whole genome shotgun (WGS) entry which is preliminary data.</text>
</comment>
<dbReference type="Proteomes" id="UP000679220">
    <property type="component" value="Unassembled WGS sequence"/>
</dbReference>
<proteinExistence type="predicted"/>